<proteinExistence type="predicted"/>
<feature type="region of interest" description="Disordered" evidence="1">
    <location>
        <begin position="108"/>
        <end position="133"/>
    </location>
</feature>
<gene>
    <name evidence="2" type="ORF">Cgig2_009274</name>
</gene>
<evidence type="ECO:0000313" key="3">
    <source>
        <dbReference type="Proteomes" id="UP001153076"/>
    </source>
</evidence>
<protein>
    <submittedName>
        <fullName evidence="2">Uncharacterized protein</fullName>
    </submittedName>
</protein>
<dbReference type="InterPro" id="IPR012862">
    <property type="entry name" value="DUF1635"/>
</dbReference>
<dbReference type="Pfam" id="PF07795">
    <property type="entry name" value="DUF1635"/>
    <property type="match status" value="1"/>
</dbReference>
<name>A0A9Q1K033_9CARY</name>
<dbReference type="OrthoDB" id="778241at2759"/>
<accession>A0A9Q1K033</accession>
<dbReference type="PANTHER" id="PTHR33431:SF12">
    <property type="entry name" value="HIGH MOBILITY GROUP BOX PROTEIN, PUTATIVE (DUF1635)-RELATED"/>
    <property type="match status" value="1"/>
</dbReference>
<evidence type="ECO:0000313" key="2">
    <source>
        <dbReference type="EMBL" id="KAJ8434299.1"/>
    </source>
</evidence>
<dbReference type="PANTHER" id="PTHR33431">
    <property type="entry name" value="ENABLED-LIKE PROTEIN (DUF1635)"/>
    <property type="match status" value="1"/>
</dbReference>
<dbReference type="Proteomes" id="UP001153076">
    <property type="component" value="Unassembled WGS sequence"/>
</dbReference>
<dbReference type="EMBL" id="JAKOGI010000488">
    <property type="protein sequence ID" value="KAJ8434299.1"/>
    <property type="molecule type" value="Genomic_DNA"/>
</dbReference>
<evidence type="ECO:0000256" key="1">
    <source>
        <dbReference type="SAM" id="MobiDB-lite"/>
    </source>
</evidence>
<keyword evidence="3" id="KW-1185">Reference proteome</keyword>
<comment type="caution">
    <text evidence="2">The sequence shown here is derived from an EMBL/GenBank/DDBJ whole genome shotgun (WGS) entry which is preliminary data.</text>
</comment>
<dbReference type="AlphaFoldDB" id="A0A9Q1K033"/>
<sequence>METLESVEDFTTLWTFDESFEDVERQFQSVTNELAVARKAAIEQRKTHKENIQKLFHLLSIVCKERDEAKDQLRKLMMSNSKMTSQSNVSSSFSLSSLDSVGAGADNLSSCDSSHDRGTATIEGLAKGRPRPEKGKLLQSVMEAGPLLDTLLVAGSLPQWRDPPPMRQDPQVPPVPIKGYKAQAQAWAHRMGVTSDVLGTPSTSSTINMLNFGGALSGSYLVHGAMGLRHQITMGKRQRI</sequence>
<organism evidence="2 3">
    <name type="scientific">Carnegiea gigantea</name>
    <dbReference type="NCBI Taxonomy" id="171969"/>
    <lineage>
        <taxon>Eukaryota</taxon>
        <taxon>Viridiplantae</taxon>
        <taxon>Streptophyta</taxon>
        <taxon>Embryophyta</taxon>
        <taxon>Tracheophyta</taxon>
        <taxon>Spermatophyta</taxon>
        <taxon>Magnoliopsida</taxon>
        <taxon>eudicotyledons</taxon>
        <taxon>Gunneridae</taxon>
        <taxon>Pentapetalae</taxon>
        <taxon>Caryophyllales</taxon>
        <taxon>Cactineae</taxon>
        <taxon>Cactaceae</taxon>
        <taxon>Cactoideae</taxon>
        <taxon>Echinocereeae</taxon>
        <taxon>Carnegiea</taxon>
    </lineage>
</organism>
<reference evidence="2" key="1">
    <citation type="submission" date="2022-04" db="EMBL/GenBank/DDBJ databases">
        <title>Carnegiea gigantea Genome sequencing and assembly v2.</title>
        <authorList>
            <person name="Copetti D."/>
            <person name="Sanderson M.J."/>
            <person name="Burquez A."/>
            <person name="Wojciechowski M.F."/>
        </authorList>
    </citation>
    <scope>NUCLEOTIDE SEQUENCE</scope>
    <source>
        <strain evidence="2">SGP5-SGP5p</strain>
        <tissue evidence="2">Aerial part</tissue>
    </source>
</reference>